<dbReference type="InterPro" id="IPR006153">
    <property type="entry name" value="Cation/H_exchanger_TM"/>
</dbReference>
<evidence type="ECO:0000256" key="9">
    <source>
        <dbReference type="ARBA" id="ARBA00038341"/>
    </source>
</evidence>
<keyword evidence="15" id="KW-1185">Reference proteome</keyword>
<evidence type="ECO:0000256" key="6">
    <source>
        <dbReference type="ARBA" id="ARBA00022989"/>
    </source>
</evidence>
<evidence type="ECO:0000256" key="4">
    <source>
        <dbReference type="ARBA" id="ARBA00022692"/>
    </source>
</evidence>
<keyword evidence="8 10" id="KW-0472">Membrane</keyword>
<proteinExistence type="inferred from homology"/>
<comment type="similarity">
    <text evidence="9">Belongs to the monovalent cation:proton antiporter 2 (CPA2) transporter (TC 2.A.37) family. CHX (TC 2.A.37.4) subfamily.</text>
</comment>
<feature type="domain" description="Cation/H+ exchanger transmembrane" evidence="11">
    <location>
        <begin position="51"/>
        <end position="427"/>
    </location>
</feature>
<protein>
    <recommendedName>
        <fullName evidence="16">Cation/H+ exchanger domain-containing protein</fullName>
    </recommendedName>
</protein>
<evidence type="ECO:0008006" key="16">
    <source>
        <dbReference type="Google" id="ProtNLM"/>
    </source>
</evidence>
<evidence type="ECO:0000313" key="15">
    <source>
        <dbReference type="Proteomes" id="UP001634393"/>
    </source>
</evidence>
<evidence type="ECO:0000256" key="5">
    <source>
        <dbReference type="ARBA" id="ARBA00022958"/>
    </source>
</evidence>
<evidence type="ECO:0000256" key="7">
    <source>
        <dbReference type="ARBA" id="ARBA00023065"/>
    </source>
</evidence>
<feature type="transmembrane region" description="Helical" evidence="10">
    <location>
        <begin position="65"/>
        <end position="81"/>
    </location>
</feature>
<sequence>MEDDVSSSNVHIVCQYKDFIASFGLWLNKNPINYAVPLILMQLSIISLSSLLIDACLQHLGQPSIVSQIIGGILFGPSILGHKTLIGSRLFPARSVSTLETAAAFGITFFFFAIGVRSDPSLMVRPGRQAAVLGTTAMVITLLCSVSLAFVLKNYLPMDTKLATSLPYIAASHSLIAFPNISCLLADLNMLSSDLGRLTISSAMFCDLIGVSLVAILLAVLQSNSDPVKSILSVLSAVILVLSLVYIVRPIVKKVVKRIPTGKSLAEVYVFIFFTGNLVVAFVSEVIGQHFVLGPLVFGFMVPDGPPLGEAIISKLDYFVGKFLYPTFLTTSGLKTNIFAVEFRSFWILTLVVLFSFLIKIGAVVFTSRFINISLQDSIVIGLMMNARGVCELIVFNFWRDGGVISDQEFALCVLSVIGVTSVITPLIKLLYDPSKRYIPLKRRTIQHSKRDTELRILVCIQNHDTVPSIINLLEASDATEDSPIAVIAILLVELVGRATPMLVAHQSTRTLQPTNSKSGHIINALRQYELCNERCVTVQSFSAISHLPTMHDDICRVALDQNATLVILPFHKHWEIDGSIGSINKGMQNMNVKVMDKASCSVGILVDRGILTGSLSILNSQSIYHVAVIFIGGPDDAESLAYGARMGRHNNVTLTIIRFLLFGCDNPRERKFDNNLIDEVRQANLGNQNFVYQEQVVKDGVGLAASLRGLENSFDLLIVGRNHQASQILTGLGAWSECPELGVVGDILASPDFGSTASVLVVQQQRLVGDKFKNRMNKPAVVISHQSTHDATFNGPIMAPPPTNDHDPRWEIAIDRERS</sequence>
<dbReference type="GO" id="GO:0016020">
    <property type="term" value="C:membrane"/>
    <property type="evidence" value="ECO:0007669"/>
    <property type="project" value="UniProtKB-SubCell"/>
</dbReference>
<accession>A0ABD3TMF3</accession>
<dbReference type="InterPro" id="IPR057291">
    <property type="entry name" value="CHX17_2nd"/>
</dbReference>
<gene>
    <name evidence="14" type="ORF">ACJIZ3_022382</name>
</gene>
<dbReference type="Gene3D" id="1.20.1530.20">
    <property type="match status" value="1"/>
</dbReference>
<name>A0ABD3TMF3_9LAMI</name>
<feature type="transmembrane region" description="Helical" evidence="10">
    <location>
        <begin position="101"/>
        <end position="118"/>
    </location>
</feature>
<organism evidence="14 15">
    <name type="scientific">Penstemon smallii</name>
    <dbReference type="NCBI Taxonomy" id="265156"/>
    <lineage>
        <taxon>Eukaryota</taxon>
        <taxon>Viridiplantae</taxon>
        <taxon>Streptophyta</taxon>
        <taxon>Embryophyta</taxon>
        <taxon>Tracheophyta</taxon>
        <taxon>Spermatophyta</taxon>
        <taxon>Magnoliopsida</taxon>
        <taxon>eudicotyledons</taxon>
        <taxon>Gunneridae</taxon>
        <taxon>Pentapetalae</taxon>
        <taxon>asterids</taxon>
        <taxon>lamiids</taxon>
        <taxon>Lamiales</taxon>
        <taxon>Plantaginaceae</taxon>
        <taxon>Cheloneae</taxon>
        <taxon>Penstemon</taxon>
    </lineage>
</organism>
<feature type="domain" description="Cation/H(+) antiporter C-terminal" evidence="13">
    <location>
        <begin position="626"/>
        <end position="766"/>
    </location>
</feature>
<dbReference type="AlphaFoldDB" id="A0ABD3TMF3"/>
<keyword evidence="3" id="KW-0633">Potassium transport</keyword>
<evidence type="ECO:0000313" key="14">
    <source>
        <dbReference type="EMBL" id="KAL3837791.1"/>
    </source>
</evidence>
<dbReference type="PANTHER" id="PTHR32468">
    <property type="entry name" value="CATION/H + ANTIPORTER"/>
    <property type="match status" value="1"/>
</dbReference>
<evidence type="ECO:0000256" key="8">
    <source>
        <dbReference type="ARBA" id="ARBA00023136"/>
    </source>
</evidence>
<reference evidence="14 15" key="1">
    <citation type="submission" date="2024-12" db="EMBL/GenBank/DDBJ databases">
        <title>The unique morphological basis and parallel evolutionary history of personate flowers in Penstemon.</title>
        <authorList>
            <person name="Depatie T.H."/>
            <person name="Wessinger C.A."/>
        </authorList>
    </citation>
    <scope>NUCLEOTIDE SEQUENCE [LARGE SCALE GENOMIC DNA]</scope>
    <source>
        <strain evidence="14">WTNN_2</strain>
        <tissue evidence="14">Leaf</tissue>
    </source>
</reference>
<keyword evidence="2" id="KW-0813">Transport</keyword>
<evidence type="ECO:0000256" key="10">
    <source>
        <dbReference type="SAM" id="Phobius"/>
    </source>
</evidence>
<keyword evidence="7" id="KW-0406">Ion transport</keyword>
<dbReference type="PANTHER" id="PTHR32468:SF35">
    <property type="entry name" value="CATION_H+ EXCHANGER DOMAIN-CONTAINING PROTEIN"/>
    <property type="match status" value="1"/>
</dbReference>
<evidence type="ECO:0000259" key="12">
    <source>
        <dbReference type="Pfam" id="PF23256"/>
    </source>
</evidence>
<feature type="transmembrane region" description="Helical" evidence="10">
    <location>
        <begin position="268"/>
        <end position="292"/>
    </location>
</feature>
<feature type="transmembrane region" description="Helical" evidence="10">
    <location>
        <begin position="164"/>
        <end position="186"/>
    </location>
</feature>
<dbReference type="Proteomes" id="UP001634393">
    <property type="component" value="Unassembled WGS sequence"/>
</dbReference>
<evidence type="ECO:0000256" key="2">
    <source>
        <dbReference type="ARBA" id="ARBA00022448"/>
    </source>
</evidence>
<feature type="transmembrane region" description="Helical" evidence="10">
    <location>
        <begin position="346"/>
        <end position="367"/>
    </location>
</feature>
<evidence type="ECO:0000256" key="3">
    <source>
        <dbReference type="ARBA" id="ARBA00022538"/>
    </source>
</evidence>
<comment type="caution">
    <text evidence="14">The sequence shown here is derived from an EMBL/GenBank/DDBJ whole genome shotgun (WGS) entry which is preliminary data.</text>
</comment>
<feature type="transmembrane region" description="Helical" evidence="10">
    <location>
        <begin position="32"/>
        <end position="53"/>
    </location>
</feature>
<dbReference type="Pfam" id="PF23259">
    <property type="entry name" value="CHX17_C"/>
    <property type="match status" value="1"/>
</dbReference>
<feature type="transmembrane region" description="Helical" evidence="10">
    <location>
        <begin position="130"/>
        <end position="152"/>
    </location>
</feature>
<comment type="subcellular location">
    <subcellularLocation>
        <location evidence="1">Membrane</location>
        <topology evidence="1">Multi-pass membrane protein</topology>
    </subcellularLocation>
</comment>
<dbReference type="InterPro" id="IPR038770">
    <property type="entry name" value="Na+/solute_symporter_sf"/>
</dbReference>
<feature type="transmembrane region" description="Helical" evidence="10">
    <location>
        <begin position="411"/>
        <end position="432"/>
    </location>
</feature>
<keyword evidence="4 10" id="KW-0812">Transmembrane</keyword>
<evidence type="ECO:0000259" key="13">
    <source>
        <dbReference type="Pfam" id="PF23259"/>
    </source>
</evidence>
<feature type="domain" description="Cation/H(+) antiporter central" evidence="12">
    <location>
        <begin position="487"/>
        <end position="611"/>
    </location>
</feature>
<feature type="transmembrane region" description="Helical" evidence="10">
    <location>
        <begin position="198"/>
        <end position="221"/>
    </location>
</feature>
<feature type="transmembrane region" description="Helical" evidence="10">
    <location>
        <begin position="227"/>
        <end position="248"/>
    </location>
</feature>
<evidence type="ECO:0000259" key="11">
    <source>
        <dbReference type="Pfam" id="PF00999"/>
    </source>
</evidence>
<dbReference type="InterPro" id="IPR050794">
    <property type="entry name" value="CPA2_transporter"/>
</dbReference>
<dbReference type="Pfam" id="PF23256">
    <property type="entry name" value="CHX17_2nd"/>
    <property type="match status" value="1"/>
</dbReference>
<dbReference type="Pfam" id="PF00999">
    <property type="entry name" value="Na_H_Exchanger"/>
    <property type="match status" value="1"/>
</dbReference>
<dbReference type="GO" id="GO:0006813">
    <property type="term" value="P:potassium ion transport"/>
    <property type="evidence" value="ECO:0007669"/>
    <property type="project" value="UniProtKB-KW"/>
</dbReference>
<keyword evidence="6 10" id="KW-1133">Transmembrane helix</keyword>
<keyword evidence="5" id="KW-0630">Potassium</keyword>
<dbReference type="InterPro" id="IPR057290">
    <property type="entry name" value="CHX17_C"/>
</dbReference>
<evidence type="ECO:0000256" key="1">
    <source>
        <dbReference type="ARBA" id="ARBA00004141"/>
    </source>
</evidence>
<dbReference type="EMBL" id="JBJXBP010000003">
    <property type="protein sequence ID" value="KAL3837791.1"/>
    <property type="molecule type" value="Genomic_DNA"/>
</dbReference>